<dbReference type="AlphaFoldDB" id="A0A165U8C8"/>
<sequence length="302" mass="35073">MSDDPSTLSSAECYWRDRQPWLEECGYMLHAQRGHVLDAARSSDGKYIFLSSEPLASDPRNHCVPLLDVLRDPEDGDICLLVMSMLRRCNNAPFVTVGEAIEFFQQAFEGLLFIHEHNVAHRDTMLLNIMLDPTPMFHNMYHFASTKYYARTERPPKYFWTDFGLSQRYNPETSSSRELPILGGDKSAPEHQGVSYNVPCDPMPTDVYYLGNLIRENFLQNLKYANMRFMQPLVDDMVCNNPAERPTMDEIRKKLHWWNLRARRLVRRSEWCIVRPVLGTIHVFRTARYIAKRLPAVPTPSA</sequence>
<dbReference type="SUPFAM" id="SSF56112">
    <property type="entry name" value="Protein kinase-like (PK-like)"/>
    <property type="match status" value="1"/>
</dbReference>
<protein>
    <recommendedName>
        <fullName evidence="1">Protein kinase domain-containing protein</fullName>
    </recommendedName>
</protein>
<dbReference type="InterPro" id="IPR000719">
    <property type="entry name" value="Prot_kinase_dom"/>
</dbReference>
<dbReference type="STRING" id="1314783.A0A165U8C8"/>
<dbReference type="InterPro" id="IPR011009">
    <property type="entry name" value="Kinase-like_dom_sf"/>
</dbReference>
<evidence type="ECO:0000259" key="1">
    <source>
        <dbReference type="PROSITE" id="PS50011"/>
    </source>
</evidence>
<dbReference type="EMBL" id="KV429033">
    <property type="protein sequence ID" value="KZT74546.1"/>
    <property type="molecule type" value="Genomic_DNA"/>
</dbReference>
<feature type="domain" description="Protein kinase" evidence="1">
    <location>
        <begin position="1"/>
        <end position="259"/>
    </location>
</feature>
<gene>
    <name evidence="2" type="ORF">DAEQUDRAFT_742671</name>
</gene>
<reference evidence="2 3" key="1">
    <citation type="journal article" date="2016" name="Mol. Biol. Evol.">
        <title>Comparative Genomics of Early-Diverging Mushroom-Forming Fungi Provides Insights into the Origins of Lignocellulose Decay Capabilities.</title>
        <authorList>
            <person name="Nagy L.G."/>
            <person name="Riley R."/>
            <person name="Tritt A."/>
            <person name="Adam C."/>
            <person name="Daum C."/>
            <person name="Floudas D."/>
            <person name="Sun H."/>
            <person name="Yadav J.S."/>
            <person name="Pangilinan J."/>
            <person name="Larsson K.H."/>
            <person name="Matsuura K."/>
            <person name="Barry K."/>
            <person name="Labutti K."/>
            <person name="Kuo R."/>
            <person name="Ohm R.A."/>
            <person name="Bhattacharya S.S."/>
            <person name="Shirouzu T."/>
            <person name="Yoshinaga Y."/>
            <person name="Martin F.M."/>
            <person name="Grigoriev I.V."/>
            <person name="Hibbett D.S."/>
        </authorList>
    </citation>
    <scope>NUCLEOTIDE SEQUENCE [LARGE SCALE GENOMIC DNA]</scope>
    <source>
        <strain evidence="2 3">L-15889</strain>
    </source>
</reference>
<organism evidence="2 3">
    <name type="scientific">Daedalea quercina L-15889</name>
    <dbReference type="NCBI Taxonomy" id="1314783"/>
    <lineage>
        <taxon>Eukaryota</taxon>
        <taxon>Fungi</taxon>
        <taxon>Dikarya</taxon>
        <taxon>Basidiomycota</taxon>
        <taxon>Agaricomycotina</taxon>
        <taxon>Agaricomycetes</taxon>
        <taxon>Polyporales</taxon>
        <taxon>Fomitopsis</taxon>
    </lineage>
</organism>
<dbReference type="OrthoDB" id="5987198at2759"/>
<proteinExistence type="predicted"/>
<evidence type="ECO:0000313" key="2">
    <source>
        <dbReference type="EMBL" id="KZT74546.1"/>
    </source>
</evidence>
<accession>A0A165U8C8</accession>
<evidence type="ECO:0000313" key="3">
    <source>
        <dbReference type="Proteomes" id="UP000076727"/>
    </source>
</evidence>
<dbReference type="GO" id="GO:0005524">
    <property type="term" value="F:ATP binding"/>
    <property type="evidence" value="ECO:0007669"/>
    <property type="project" value="InterPro"/>
</dbReference>
<name>A0A165U8C8_9APHY</name>
<dbReference type="PROSITE" id="PS50011">
    <property type="entry name" value="PROTEIN_KINASE_DOM"/>
    <property type="match status" value="1"/>
</dbReference>
<dbReference type="Gene3D" id="1.10.510.10">
    <property type="entry name" value="Transferase(Phosphotransferase) domain 1"/>
    <property type="match status" value="1"/>
</dbReference>
<keyword evidence="3" id="KW-1185">Reference proteome</keyword>
<dbReference type="SMART" id="SM00220">
    <property type="entry name" value="S_TKc"/>
    <property type="match status" value="1"/>
</dbReference>
<dbReference type="Proteomes" id="UP000076727">
    <property type="component" value="Unassembled WGS sequence"/>
</dbReference>
<dbReference type="GO" id="GO:0004672">
    <property type="term" value="F:protein kinase activity"/>
    <property type="evidence" value="ECO:0007669"/>
    <property type="project" value="InterPro"/>
</dbReference>